<dbReference type="Proteomes" id="UP000521943">
    <property type="component" value="Unassembled WGS sequence"/>
</dbReference>
<evidence type="ECO:0000313" key="2">
    <source>
        <dbReference type="Proteomes" id="UP000521943"/>
    </source>
</evidence>
<reference evidence="1 2" key="1">
    <citation type="submission" date="2020-07" db="EMBL/GenBank/DDBJ databases">
        <title>Comparative genomics of pyrophilous fungi reveals a link between fire events and developmental genes.</title>
        <authorList>
            <consortium name="DOE Joint Genome Institute"/>
            <person name="Steindorff A.S."/>
            <person name="Carver A."/>
            <person name="Calhoun S."/>
            <person name="Stillman K."/>
            <person name="Liu H."/>
            <person name="Lipzen A."/>
            <person name="Pangilinan J."/>
            <person name="Labutti K."/>
            <person name="Bruns T.D."/>
            <person name="Grigoriev I.V."/>
        </authorList>
    </citation>
    <scope>NUCLEOTIDE SEQUENCE [LARGE SCALE GENOMIC DNA]</scope>
    <source>
        <strain evidence="1 2">CBS 144469</strain>
    </source>
</reference>
<comment type="caution">
    <text evidence="1">The sequence shown here is derived from an EMBL/GenBank/DDBJ whole genome shotgun (WGS) entry which is preliminary data.</text>
</comment>
<gene>
    <name evidence="1" type="ORF">DFP72DRAFT_1060582</name>
</gene>
<sequence>MPDNPHLSPAQDLPSDILEQILTLAANSAKDSDDPLQPLRCFTAVNHHWNHVSYSCTPLWQNLGHIRVDLHNCRPESAAELLISSLEDRFERARSQPVTFTFNVAPTLAYGRPRDIQLVIERAFAVLAQYSAQWENIGFSLPAAHVHFLDAVAGKVPLLEKISMEVLHPDVPVRLDQFATAPRIRHTSFRFPGKYGVDVRDKIHLPWSQLLSYHEDIFPQDVGFHLALAGSPKLQSLICSFPFTSINYFIAVPVQHSTLTRLHLKFTASNSTILRHLIIPSLEDLSPTALSTILSPTFAPAASQLVGVGVVVLSFYLSPYPGLIFSPPPPFHLRHPPLTDSPPMRDPDWSLAIGGLLQRSSLPMEPPGSG</sequence>
<evidence type="ECO:0008006" key="3">
    <source>
        <dbReference type="Google" id="ProtNLM"/>
    </source>
</evidence>
<dbReference type="AlphaFoldDB" id="A0A8H6IDD4"/>
<organism evidence="1 2">
    <name type="scientific">Ephemerocybe angulata</name>
    <dbReference type="NCBI Taxonomy" id="980116"/>
    <lineage>
        <taxon>Eukaryota</taxon>
        <taxon>Fungi</taxon>
        <taxon>Dikarya</taxon>
        <taxon>Basidiomycota</taxon>
        <taxon>Agaricomycotina</taxon>
        <taxon>Agaricomycetes</taxon>
        <taxon>Agaricomycetidae</taxon>
        <taxon>Agaricales</taxon>
        <taxon>Agaricineae</taxon>
        <taxon>Psathyrellaceae</taxon>
        <taxon>Ephemerocybe</taxon>
    </lineage>
</organism>
<keyword evidence="2" id="KW-1185">Reference proteome</keyword>
<dbReference type="EMBL" id="JACGCI010000006">
    <property type="protein sequence ID" value="KAF6763423.1"/>
    <property type="molecule type" value="Genomic_DNA"/>
</dbReference>
<dbReference type="OrthoDB" id="2843116at2759"/>
<accession>A0A8H6IDD4</accession>
<evidence type="ECO:0000313" key="1">
    <source>
        <dbReference type="EMBL" id="KAF6763423.1"/>
    </source>
</evidence>
<proteinExistence type="predicted"/>
<protein>
    <recommendedName>
        <fullName evidence="3">F-box domain-containing protein</fullName>
    </recommendedName>
</protein>
<name>A0A8H6IDD4_9AGAR</name>